<dbReference type="AlphaFoldDB" id="G8JTX5"/>
<reference evidence="4" key="1">
    <citation type="journal article" date="2012" name="G3 (Bethesda)">
        <title>Pichia sorbitophila, an interspecies yeast hybrid reveals early steps of genome resolution following polyploidization.</title>
        <authorList>
            <person name="Leh Louis V."/>
            <person name="Despons L."/>
            <person name="Friedrich A."/>
            <person name="Martin T."/>
            <person name="Durrens P."/>
            <person name="Casaregola S."/>
            <person name="Neuveglise C."/>
            <person name="Fairhead C."/>
            <person name="Marck C."/>
            <person name="Cruz J.A."/>
            <person name="Straub M.L."/>
            <person name="Kugler V."/>
            <person name="Sacerdot C."/>
            <person name="Uzunov Z."/>
            <person name="Thierry A."/>
            <person name="Weiss S."/>
            <person name="Bleykasten C."/>
            <person name="De Montigny J."/>
            <person name="Jacques N."/>
            <person name="Jung P."/>
            <person name="Lemaire M."/>
            <person name="Mallet S."/>
            <person name="Morel G."/>
            <person name="Richard G.F."/>
            <person name="Sarkar A."/>
            <person name="Savel G."/>
            <person name="Schacherer J."/>
            <person name="Seret M.L."/>
            <person name="Talla E."/>
            <person name="Samson G."/>
            <person name="Jubin C."/>
            <person name="Poulain J."/>
            <person name="Vacherie B."/>
            <person name="Barbe V."/>
            <person name="Pelletier E."/>
            <person name="Sherman D.J."/>
            <person name="Westhof E."/>
            <person name="Weissenbach J."/>
            <person name="Baret P.V."/>
            <person name="Wincker P."/>
            <person name="Gaillardin C."/>
            <person name="Dujon B."/>
            <person name="Souciet J.L."/>
        </authorList>
    </citation>
    <scope>NUCLEOTIDE SEQUENCE [LARGE SCALE GENOMIC DNA]</scope>
    <source>
        <strain evidence="4">CBS 270.75 / DBVPG 7215 / KCTC 17166 / NRRL Y-17582</strain>
    </source>
</reference>
<evidence type="ECO:0000313" key="3">
    <source>
        <dbReference type="EMBL" id="AET39478.1"/>
    </source>
</evidence>
<organism evidence="3 4">
    <name type="scientific">Eremothecium cymbalariae (strain CBS 270.75 / DBVPG 7215 / KCTC 17166 / NRRL Y-17582)</name>
    <name type="common">Yeast</name>
    <dbReference type="NCBI Taxonomy" id="931890"/>
    <lineage>
        <taxon>Eukaryota</taxon>
        <taxon>Fungi</taxon>
        <taxon>Dikarya</taxon>
        <taxon>Ascomycota</taxon>
        <taxon>Saccharomycotina</taxon>
        <taxon>Saccharomycetes</taxon>
        <taxon>Saccharomycetales</taxon>
        <taxon>Saccharomycetaceae</taxon>
        <taxon>Eremothecium</taxon>
    </lineage>
</organism>
<accession>G8JTX5</accession>
<evidence type="ECO:0000256" key="2">
    <source>
        <dbReference type="SAM" id="SignalP"/>
    </source>
</evidence>
<name>G8JTX5_ERECY</name>
<feature type="transmembrane region" description="Helical" evidence="1">
    <location>
        <begin position="179"/>
        <end position="203"/>
    </location>
</feature>
<dbReference type="HOGENOM" id="CLU_1343234_0_0_1"/>
<dbReference type="EMBL" id="CP002500">
    <property type="protein sequence ID" value="AET39478.1"/>
    <property type="molecule type" value="Genomic_DNA"/>
</dbReference>
<protein>
    <submittedName>
        <fullName evidence="3">Uncharacterized protein</fullName>
    </submittedName>
</protein>
<sequence>MLFHRLTVPFVLLACGVLADQSEPTGTSTTTIYVTVTSYTPEELAVIAYESLASVSSVSALLEENRNVRSISDDLLHATGLVALASSNSNSSLLTSATVTPSTNYSKTGFYNTSIDLSTATVEMNVTFRSTVVSIKSLHPSHSTDTYFFTSSSSESSSQSELSQTAAATSESTTNSSSAGVAAGLVAANGVIIGAIGGVILGLI</sequence>
<dbReference type="GeneID" id="11470084"/>
<gene>
    <name evidence="3" type="ordered locus">Ecym_4432</name>
</gene>
<dbReference type="InParanoid" id="G8JTX5"/>
<feature type="signal peptide" evidence="2">
    <location>
        <begin position="1"/>
        <end position="19"/>
    </location>
</feature>
<proteinExistence type="predicted"/>
<keyword evidence="2" id="KW-0732">Signal</keyword>
<feature type="chain" id="PRO_5003510627" evidence="2">
    <location>
        <begin position="20"/>
        <end position="204"/>
    </location>
</feature>
<evidence type="ECO:0000256" key="1">
    <source>
        <dbReference type="SAM" id="Phobius"/>
    </source>
</evidence>
<evidence type="ECO:0000313" key="4">
    <source>
        <dbReference type="Proteomes" id="UP000006790"/>
    </source>
</evidence>
<dbReference type="KEGG" id="erc:Ecym_4432"/>
<keyword evidence="4" id="KW-1185">Reference proteome</keyword>
<keyword evidence="1" id="KW-1133">Transmembrane helix</keyword>
<dbReference type="Proteomes" id="UP000006790">
    <property type="component" value="Chromosome 4"/>
</dbReference>
<dbReference type="RefSeq" id="XP_003646295.1">
    <property type="nucleotide sequence ID" value="XM_003646247.1"/>
</dbReference>
<keyword evidence="1" id="KW-0812">Transmembrane</keyword>
<keyword evidence="1" id="KW-0472">Membrane</keyword>